<keyword evidence="3" id="KW-1185">Reference proteome</keyword>
<feature type="compositionally biased region" description="Polar residues" evidence="1">
    <location>
        <begin position="256"/>
        <end position="280"/>
    </location>
</feature>
<dbReference type="AlphaFoldDB" id="A0AAV3YJG5"/>
<feature type="region of interest" description="Disordered" evidence="1">
    <location>
        <begin position="371"/>
        <end position="425"/>
    </location>
</feature>
<organism evidence="2 3">
    <name type="scientific">Plakobranchus ocellatus</name>
    <dbReference type="NCBI Taxonomy" id="259542"/>
    <lineage>
        <taxon>Eukaryota</taxon>
        <taxon>Metazoa</taxon>
        <taxon>Spiralia</taxon>
        <taxon>Lophotrochozoa</taxon>
        <taxon>Mollusca</taxon>
        <taxon>Gastropoda</taxon>
        <taxon>Heterobranchia</taxon>
        <taxon>Euthyneura</taxon>
        <taxon>Panpulmonata</taxon>
        <taxon>Sacoglossa</taxon>
        <taxon>Placobranchoidea</taxon>
        <taxon>Plakobranchidae</taxon>
        <taxon>Plakobranchus</taxon>
    </lineage>
</organism>
<dbReference type="InterPro" id="IPR029069">
    <property type="entry name" value="HotDog_dom_sf"/>
</dbReference>
<dbReference type="SUPFAM" id="SSF54637">
    <property type="entry name" value="Thioesterase/thiol ester dehydrase-isomerase"/>
    <property type="match status" value="1"/>
</dbReference>
<protein>
    <recommendedName>
        <fullName evidence="4">F5/8 type C domain-containing protein</fullName>
    </recommendedName>
</protein>
<name>A0AAV3YJG5_9GAST</name>
<comment type="caution">
    <text evidence="2">The sequence shown here is derived from an EMBL/GenBank/DDBJ whole genome shotgun (WGS) entry which is preliminary data.</text>
</comment>
<proteinExistence type="predicted"/>
<feature type="compositionally biased region" description="Basic and acidic residues" evidence="1">
    <location>
        <begin position="374"/>
        <end position="384"/>
    </location>
</feature>
<evidence type="ECO:0000313" key="2">
    <source>
        <dbReference type="EMBL" id="GFN83400.1"/>
    </source>
</evidence>
<accession>A0AAV3YJG5</accession>
<dbReference type="Gene3D" id="3.10.129.10">
    <property type="entry name" value="Hotdog Thioesterase"/>
    <property type="match status" value="1"/>
</dbReference>
<feature type="compositionally biased region" description="Basic and acidic residues" evidence="1">
    <location>
        <begin position="239"/>
        <end position="249"/>
    </location>
</feature>
<dbReference type="Proteomes" id="UP000735302">
    <property type="component" value="Unassembled WGS sequence"/>
</dbReference>
<evidence type="ECO:0008006" key="4">
    <source>
        <dbReference type="Google" id="ProtNLM"/>
    </source>
</evidence>
<dbReference type="PANTHER" id="PTHR34487:SF1">
    <property type="entry name" value="ACYL-ACP THIOESTERASE"/>
    <property type="match status" value="1"/>
</dbReference>
<feature type="region of interest" description="Disordered" evidence="1">
    <location>
        <begin position="237"/>
        <end position="280"/>
    </location>
</feature>
<reference evidence="2 3" key="1">
    <citation type="journal article" date="2021" name="Elife">
        <title>Chloroplast acquisition without the gene transfer in kleptoplastic sea slugs, Plakobranchus ocellatus.</title>
        <authorList>
            <person name="Maeda T."/>
            <person name="Takahashi S."/>
            <person name="Yoshida T."/>
            <person name="Shimamura S."/>
            <person name="Takaki Y."/>
            <person name="Nagai Y."/>
            <person name="Toyoda A."/>
            <person name="Suzuki Y."/>
            <person name="Arimoto A."/>
            <person name="Ishii H."/>
            <person name="Satoh N."/>
            <person name="Nishiyama T."/>
            <person name="Hasebe M."/>
            <person name="Maruyama T."/>
            <person name="Minagawa J."/>
            <person name="Obokata J."/>
            <person name="Shigenobu S."/>
        </authorList>
    </citation>
    <scope>NUCLEOTIDE SEQUENCE [LARGE SCALE GENOMIC DNA]</scope>
</reference>
<sequence>MPTNKPKTLQMRKTEVQDLFINDSPRYATFTYMGMPGWAYNTNLKALDLLTVSKICYDCNKIVHLHLPISCGYETVDWMEKMVQANTMLFQNCMEFRFTRAMYDVAVVKWPVKVKFSYRHRTGPHATYEIELLSQDTEEHLVTWLECFSFVNLTTRRLSTGPPKFFSDEMDGKALKSDGLRVPRLPQRPQDAYTRKALVLISDCDMNNHANFNMYLAKCQETLWYALTAKVVQSNQASDKQEQTQKQEEGQGQGTSADDNCDNSSRLSFGGRNNNSMTGTSDSCCKGITQPRWLTLDVVKHGVKTARLRFVREALVGEYVNIYLWQDEDKPLWVFFTIENERSSIIFEMSLEYFGPTAKLYGNDGDSCDINGRNNDDGDGDKNAYDSNNNGNDRYNCDINDVNNDDSDGDKNVYDSNNNGNDKYDCDINYVNNDDGDDNDKNVYDSNNNSNDGITVTYDGNNNGVRLLLVFQAFLVPTVSSNRDILKKLRPNSTATEALALYGNDGGGVGYSGSESDDDDNG</sequence>
<evidence type="ECO:0000313" key="3">
    <source>
        <dbReference type="Proteomes" id="UP000735302"/>
    </source>
</evidence>
<dbReference type="PANTHER" id="PTHR34487">
    <property type="entry name" value="ACYL-ACP THIOESTERASE"/>
    <property type="match status" value="1"/>
</dbReference>
<evidence type="ECO:0000256" key="1">
    <source>
        <dbReference type="SAM" id="MobiDB-lite"/>
    </source>
</evidence>
<gene>
    <name evidence="2" type="ORF">PoB_000990600</name>
</gene>
<dbReference type="EMBL" id="BLXT01001203">
    <property type="protein sequence ID" value="GFN83400.1"/>
    <property type="molecule type" value="Genomic_DNA"/>
</dbReference>